<organism evidence="2 3">
    <name type="scientific">Dreissena polymorpha</name>
    <name type="common">Zebra mussel</name>
    <name type="synonym">Mytilus polymorpha</name>
    <dbReference type="NCBI Taxonomy" id="45954"/>
    <lineage>
        <taxon>Eukaryota</taxon>
        <taxon>Metazoa</taxon>
        <taxon>Spiralia</taxon>
        <taxon>Lophotrochozoa</taxon>
        <taxon>Mollusca</taxon>
        <taxon>Bivalvia</taxon>
        <taxon>Autobranchia</taxon>
        <taxon>Heteroconchia</taxon>
        <taxon>Euheterodonta</taxon>
        <taxon>Imparidentia</taxon>
        <taxon>Neoheterodontei</taxon>
        <taxon>Myida</taxon>
        <taxon>Dreissenoidea</taxon>
        <taxon>Dreissenidae</taxon>
        <taxon>Dreissena</taxon>
    </lineage>
</organism>
<gene>
    <name evidence="2" type="ORF">DPMN_093637</name>
</gene>
<dbReference type="AlphaFoldDB" id="A0A9D4L642"/>
<comment type="caution">
    <text evidence="2">The sequence shown here is derived from an EMBL/GenBank/DDBJ whole genome shotgun (WGS) entry which is preliminary data.</text>
</comment>
<name>A0A9D4L642_DREPO</name>
<feature type="compositionally biased region" description="Basic and acidic residues" evidence="1">
    <location>
        <begin position="8"/>
        <end position="20"/>
    </location>
</feature>
<evidence type="ECO:0000313" key="2">
    <source>
        <dbReference type="EMBL" id="KAH3851156.1"/>
    </source>
</evidence>
<accession>A0A9D4L642</accession>
<dbReference type="EMBL" id="JAIWYP010000003">
    <property type="protein sequence ID" value="KAH3851156.1"/>
    <property type="molecule type" value="Genomic_DNA"/>
</dbReference>
<feature type="compositionally biased region" description="Polar residues" evidence="1">
    <location>
        <begin position="37"/>
        <end position="65"/>
    </location>
</feature>
<protein>
    <submittedName>
        <fullName evidence="2">Uncharacterized protein</fullName>
    </submittedName>
</protein>
<keyword evidence="3" id="KW-1185">Reference proteome</keyword>
<reference evidence="2" key="1">
    <citation type="journal article" date="2019" name="bioRxiv">
        <title>The Genome of the Zebra Mussel, Dreissena polymorpha: A Resource for Invasive Species Research.</title>
        <authorList>
            <person name="McCartney M.A."/>
            <person name="Auch B."/>
            <person name="Kono T."/>
            <person name="Mallez S."/>
            <person name="Zhang Y."/>
            <person name="Obille A."/>
            <person name="Becker A."/>
            <person name="Abrahante J.E."/>
            <person name="Garbe J."/>
            <person name="Badalamenti J.P."/>
            <person name="Herman A."/>
            <person name="Mangelson H."/>
            <person name="Liachko I."/>
            <person name="Sullivan S."/>
            <person name="Sone E.D."/>
            <person name="Koren S."/>
            <person name="Silverstein K.A.T."/>
            <person name="Beckman K.B."/>
            <person name="Gohl D.M."/>
        </authorList>
    </citation>
    <scope>NUCLEOTIDE SEQUENCE</scope>
    <source>
        <strain evidence="2">Duluth1</strain>
        <tissue evidence="2">Whole animal</tissue>
    </source>
</reference>
<dbReference type="Proteomes" id="UP000828390">
    <property type="component" value="Unassembled WGS sequence"/>
</dbReference>
<sequence>MPIAVETPESRSRTSAEHQARTNPNVPITAPHIAVPSSDNASGQQTQTESFTQPVPISTDQTSEPTAPPAVPSPAIRRSSRQVQEPA</sequence>
<proteinExistence type="predicted"/>
<feature type="region of interest" description="Disordered" evidence="1">
    <location>
        <begin position="1"/>
        <end position="87"/>
    </location>
</feature>
<reference evidence="2" key="2">
    <citation type="submission" date="2020-11" db="EMBL/GenBank/DDBJ databases">
        <authorList>
            <person name="McCartney M.A."/>
            <person name="Auch B."/>
            <person name="Kono T."/>
            <person name="Mallez S."/>
            <person name="Becker A."/>
            <person name="Gohl D.M."/>
            <person name="Silverstein K.A.T."/>
            <person name="Koren S."/>
            <person name="Bechman K.B."/>
            <person name="Herman A."/>
            <person name="Abrahante J.E."/>
            <person name="Garbe J."/>
        </authorList>
    </citation>
    <scope>NUCLEOTIDE SEQUENCE</scope>
    <source>
        <strain evidence="2">Duluth1</strain>
        <tissue evidence="2">Whole animal</tissue>
    </source>
</reference>
<evidence type="ECO:0000313" key="3">
    <source>
        <dbReference type="Proteomes" id="UP000828390"/>
    </source>
</evidence>
<evidence type="ECO:0000256" key="1">
    <source>
        <dbReference type="SAM" id="MobiDB-lite"/>
    </source>
</evidence>